<dbReference type="InterPro" id="IPR001343">
    <property type="entry name" value="Hemolysn_Ca-bd"/>
</dbReference>
<keyword evidence="2" id="KW-1185">Reference proteome</keyword>
<dbReference type="Pfam" id="PF00353">
    <property type="entry name" value="HemolysinCabind"/>
    <property type="match status" value="1"/>
</dbReference>
<dbReference type="GO" id="GO:0005509">
    <property type="term" value="F:calcium ion binding"/>
    <property type="evidence" value="ECO:0007669"/>
    <property type="project" value="InterPro"/>
</dbReference>
<accession>A0A9Q4APF7</accession>
<comment type="caution">
    <text evidence="1">The sequence shown here is derived from an EMBL/GenBank/DDBJ whole genome shotgun (WGS) entry which is preliminary data.</text>
</comment>
<dbReference type="AlphaFoldDB" id="A0A9Q4APF7"/>
<organism evidence="1 2">
    <name type="scientific">Devosia ureilytica</name>
    <dbReference type="NCBI Taxonomy" id="2952754"/>
    <lineage>
        <taxon>Bacteria</taxon>
        <taxon>Pseudomonadati</taxon>
        <taxon>Pseudomonadota</taxon>
        <taxon>Alphaproteobacteria</taxon>
        <taxon>Hyphomicrobiales</taxon>
        <taxon>Devosiaceae</taxon>
        <taxon>Devosia</taxon>
    </lineage>
</organism>
<dbReference type="RefSeq" id="WP_254674419.1">
    <property type="nucleotide sequence ID" value="NZ_JAMWDU010000003.1"/>
</dbReference>
<reference evidence="1" key="1">
    <citation type="submission" date="2022-06" db="EMBL/GenBank/DDBJ databases">
        <title>Devosia sp. XJ19-45 genome assembly.</title>
        <authorList>
            <person name="Li B."/>
            <person name="Cai M."/>
            <person name="Nie G."/>
            <person name="Li W."/>
        </authorList>
    </citation>
    <scope>NUCLEOTIDE SEQUENCE</scope>
    <source>
        <strain evidence="1">XJ19-45</strain>
    </source>
</reference>
<dbReference type="InterPro" id="IPR011049">
    <property type="entry name" value="Serralysin-like_metalloprot_C"/>
</dbReference>
<evidence type="ECO:0000313" key="2">
    <source>
        <dbReference type="Proteomes" id="UP001060275"/>
    </source>
</evidence>
<proteinExistence type="predicted"/>
<protein>
    <submittedName>
        <fullName evidence="1">Uncharacterized protein</fullName>
    </submittedName>
</protein>
<name>A0A9Q4APF7_9HYPH</name>
<gene>
    <name evidence="1" type="ORF">NF348_09490</name>
</gene>
<sequence length="84" mass="8788">MVIHIKTDLADCPAIVTGDDDDAPAAPIFRPFTGTPMNDVLMGTSGADLVFGFAGTDFIITGTEQTRHSLDPAMETCAAAWATT</sequence>
<dbReference type="EMBL" id="JAMWDU010000003">
    <property type="protein sequence ID" value="MCP8887336.1"/>
    <property type="molecule type" value="Genomic_DNA"/>
</dbReference>
<dbReference type="Proteomes" id="UP001060275">
    <property type="component" value="Unassembled WGS sequence"/>
</dbReference>
<dbReference type="SUPFAM" id="SSF51120">
    <property type="entry name" value="beta-Roll"/>
    <property type="match status" value="1"/>
</dbReference>
<evidence type="ECO:0000313" key="1">
    <source>
        <dbReference type="EMBL" id="MCP8887336.1"/>
    </source>
</evidence>